<dbReference type="InterPro" id="IPR000571">
    <property type="entry name" value="Znf_CCCH"/>
</dbReference>
<evidence type="ECO:0000256" key="5">
    <source>
        <dbReference type="ARBA" id="ARBA00023125"/>
    </source>
</evidence>
<evidence type="ECO:0008006" key="12">
    <source>
        <dbReference type="Google" id="ProtNLM"/>
    </source>
</evidence>
<dbReference type="SUPFAM" id="SSF90229">
    <property type="entry name" value="CCCH zinc finger"/>
    <property type="match status" value="1"/>
</dbReference>
<feature type="zinc finger region" description="C3H1-type" evidence="6">
    <location>
        <begin position="177"/>
        <end position="204"/>
    </location>
</feature>
<keyword evidence="2 6" id="KW-0863">Zinc-finger</keyword>
<dbReference type="InterPro" id="IPR012677">
    <property type="entry name" value="Nucleotide-bd_a/b_plait_sf"/>
</dbReference>
<dbReference type="PROSITE" id="PS51644">
    <property type="entry name" value="HTH_OST"/>
    <property type="match status" value="1"/>
</dbReference>
<evidence type="ECO:0000256" key="7">
    <source>
        <dbReference type="SAM" id="MobiDB-lite"/>
    </source>
</evidence>
<feature type="domain" description="HTH OST-type" evidence="9">
    <location>
        <begin position="227"/>
        <end position="311"/>
    </location>
</feature>
<evidence type="ECO:0000259" key="8">
    <source>
        <dbReference type="PROSITE" id="PS50103"/>
    </source>
</evidence>
<dbReference type="InterPro" id="IPR035979">
    <property type="entry name" value="RBD_domain_sf"/>
</dbReference>
<gene>
    <name evidence="10" type="ORF">CDL12_09811</name>
</gene>
<evidence type="ECO:0000256" key="4">
    <source>
        <dbReference type="ARBA" id="ARBA00022884"/>
    </source>
</evidence>
<evidence type="ECO:0000313" key="11">
    <source>
        <dbReference type="Proteomes" id="UP000231279"/>
    </source>
</evidence>
<dbReference type="GO" id="GO:0003723">
    <property type="term" value="F:RNA binding"/>
    <property type="evidence" value="ECO:0007669"/>
    <property type="project" value="UniProtKB-KW"/>
</dbReference>
<dbReference type="Pfam" id="PF00642">
    <property type="entry name" value="zf-CCCH"/>
    <property type="match status" value="1"/>
</dbReference>
<dbReference type="STRING" id="429701.A0A2G9HJC3"/>
<evidence type="ECO:0000256" key="1">
    <source>
        <dbReference type="ARBA" id="ARBA00022723"/>
    </source>
</evidence>
<keyword evidence="11" id="KW-1185">Reference proteome</keyword>
<dbReference type="PROSITE" id="PS50103">
    <property type="entry name" value="ZF_C3H1"/>
    <property type="match status" value="1"/>
</dbReference>
<dbReference type="GO" id="GO:0003677">
    <property type="term" value="F:DNA binding"/>
    <property type="evidence" value="ECO:0007669"/>
    <property type="project" value="UniProtKB-KW"/>
</dbReference>
<sequence length="503" mass="56896">MDYLESTKVVFQRIQKHDPENVSRIIGYLLLKGYGELEMIRLAFGPEYVIQTLIEQVKREMNSSPKPIISSNISVPQTKCSDLSTKFTPFTPAASSSTWSYAADNGKWIPQLVHNFQYIPIASGGYVLQNHPQFLSFEDQLAGSYFHAPNYVLEVATHAMPVQMSQSVPEFCPNFPELSIPICDNFRQGYCKYGGNCRFLHVLQMESGYFMVLNPPSTDDVVSSNGSLKQLEREMIELLRSRRGIPISISSLPILYYDQYGKVLEIEGYLTEAHRQGKLCCGLSQLLAHMTSSIRLIDRPHGQQSIILTDDIHKYMRFIEGSNDQESSFNFGPVQEVRIPIQEKRMFGFVTFVYPETAALVLTKTNPHYICGSQVLAKPYRQRPMLVDRKTDYKVQQPIHNDPCSPDAESKPSSTPNEKTKLLKKQQTEETEPAVDLDRKHFSDTEVTESLSPPEGVLNIGCTSEDKDGDIKTCNNDQQSFEELNLPDSPFSYEVALEIPSSI</sequence>
<evidence type="ECO:0000256" key="3">
    <source>
        <dbReference type="ARBA" id="ARBA00022833"/>
    </source>
</evidence>
<dbReference type="Proteomes" id="UP000231279">
    <property type="component" value="Unassembled WGS sequence"/>
</dbReference>
<dbReference type="SUPFAM" id="SSF54928">
    <property type="entry name" value="RNA-binding domain, RBD"/>
    <property type="match status" value="1"/>
</dbReference>
<reference evidence="11" key="1">
    <citation type="journal article" date="2018" name="Gigascience">
        <title>Genome assembly of the Pink Ipe (Handroanthus impetiginosus, Bignoniaceae), a highly valued, ecologically keystone Neotropical timber forest tree.</title>
        <authorList>
            <person name="Silva-Junior O.B."/>
            <person name="Grattapaglia D."/>
            <person name="Novaes E."/>
            <person name="Collevatti R.G."/>
        </authorList>
    </citation>
    <scope>NUCLEOTIDE SEQUENCE [LARGE SCALE GENOMIC DNA]</scope>
    <source>
        <strain evidence="11">cv. UFG-1</strain>
    </source>
</reference>
<dbReference type="Pfam" id="PF23182">
    <property type="entry name" value="PABC_AtC3H46"/>
    <property type="match status" value="1"/>
</dbReference>
<dbReference type="AlphaFoldDB" id="A0A2G9HJC3"/>
<dbReference type="Gene3D" id="3.30.70.330">
    <property type="match status" value="1"/>
</dbReference>
<dbReference type="InterPro" id="IPR056276">
    <property type="entry name" value="AtC3H46-like_PABC-like"/>
</dbReference>
<evidence type="ECO:0000259" key="9">
    <source>
        <dbReference type="PROSITE" id="PS51644"/>
    </source>
</evidence>
<dbReference type="InterPro" id="IPR025605">
    <property type="entry name" value="OST-HTH/LOTUS_dom"/>
</dbReference>
<dbReference type="PANTHER" id="PTHR24009">
    <property type="entry name" value="RNA-BINDING (RRM/RBD/RNP MOTIFS)"/>
    <property type="match status" value="1"/>
</dbReference>
<evidence type="ECO:0000313" key="10">
    <source>
        <dbReference type="EMBL" id="PIN17533.1"/>
    </source>
</evidence>
<protein>
    <recommendedName>
        <fullName evidence="12">C3H1-type domain-containing protein</fullName>
    </recommendedName>
</protein>
<feature type="domain" description="C3H1-type" evidence="8">
    <location>
        <begin position="177"/>
        <end position="204"/>
    </location>
</feature>
<name>A0A2G9HJC3_9LAMI</name>
<proteinExistence type="predicted"/>
<keyword evidence="1 6" id="KW-0479">Metal-binding</keyword>
<dbReference type="GO" id="GO:0008270">
    <property type="term" value="F:zinc ion binding"/>
    <property type="evidence" value="ECO:0007669"/>
    <property type="project" value="UniProtKB-KW"/>
</dbReference>
<dbReference type="EMBL" id="NKXS01001657">
    <property type="protein sequence ID" value="PIN17533.1"/>
    <property type="molecule type" value="Genomic_DNA"/>
</dbReference>
<dbReference type="PANTHER" id="PTHR24009:SF0">
    <property type="entry name" value="ZINC FINGER CCCH DOMAIN-CONTAINING PROTEIN 18"/>
    <property type="match status" value="1"/>
</dbReference>
<keyword evidence="3 6" id="KW-0862">Zinc</keyword>
<evidence type="ECO:0000256" key="2">
    <source>
        <dbReference type="ARBA" id="ARBA00022771"/>
    </source>
</evidence>
<evidence type="ECO:0000256" key="6">
    <source>
        <dbReference type="PROSITE-ProRule" id="PRU00723"/>
    </source>
</evidence>
<dbReference type="InterPro" id="IPR036855">
    <property type="entry name" value="Znf_CCCH_sf"/>
</dbReference>
<accession>A0A2G9HJC3</accession>
<feature type="region of interest" description="Disordered" evidence="7">
    <location>
        <begin position="397"/>
        <end position="474"/>
    </location>
</feature>
<keyword evidence="4" id="KW-0694">RNA-binding</keyword>
<dbReference type="OrthoDB" id="1914176at2759"/>
<keyword evidence="5" id="KW-0238">DNA-binding</keyword>
<comment type="caution">
    <text evidence="10">The sequence shown here is derived from an EMBL/GenBank/DDBJ whole genome shotgun (WGS) entry which is preliminary data.</text>
</comment>
<dbReference type="Gene3D" id="4.10.1000.10">
    <property type="entry name" value="Zinc finger, CCCH-type"/>
    <property type="match status" value="1"/>
</dbReference>
<dbReference type="SMART" id="SM00356">
    <property type="entry name" value="ZnF_C3H1"/>
    <property type="match status" value="1"/>
</dbReference>
<organism evidence="10 11">
    <name type="scientific">Handroanthus impetiginosus</name>
    <dbReference type="NCBI Taxonomy" id="429701"/>
    <lineage>
        <taxon>Eukaryota</taxon>
        <taxon>Viridiplantae</taxon>
        <taxon>Streptophyta</taxon>
        <taxon>Embryophyta</taxon>
        <taxon>Tracheophyta</taxon>
        <taxon>Spermatophyta</taxon>
        <taxon>Magnoliopsida</taxon>
        <taxon>eudicotyledons</taxon>
        <taxon>Gunneridae</taxon>
        <taxon>Pentapetalae</taxon>
        <taxon>asterids</taxon>
        <taxon>lamiids</taxon>
        <taxon>Lamiales</taxon>
        <taxon>Bignoniaceae</taxon>
        <taxon>Crescentiina</taxon>
        <taxon>Tabebuia alliance</taxon>
        <taxon>Handroanthus</taxon>
    </lineage>
</organism>